<evidence type="ECO:0000256" key="2">
    <source>
        <dbReference type="SAM" id="MobiDB-lite"/>
    </source>
</evidence>
<feature type="compositionally biased region" description="Polar residues" evidence="2">
    <location>
        <begin position="7"/>
        <end position="26"/>
    </location>
</feature>
<feature type="region of interest" description="Disordered" evidence="2">
    <location>
        <begin position="296"/>
        <end position="316"/>
    </location>
</feature>
<dbReference type="AlphaFoldDB" id="A0A1I7XNZ5"/>
<evidence type="ECO:0000256" key="3">
    <source>
        <dbReference type="SAM" id="Phobius"/>
    </source>
</evidence>
<name>A0A1I7XNZ5_HETBA</name>
<keyword evidence="3" id="KW-0472">Membrane</keyword>
<evidence type="ECO:0000313" key="4">
    <source>
        <dbReference type="Proteomes" id="UP000095283"/>
    </source>
</evidence>
<feature type="region of interest" description="Disordered" evidence="2">
    <location>
        <begin position="264"/>
        <end position="284"/>
    </location>
</feature>
<sequence>MFPVVTVSLSSDSPIDPSNNESSLQMNPERQFVSSSVVEVSFYPFFISRIFIKLCHSVISQYFHITCGSFHFQKYNIFQISSEESPRSVPIPIYRSQLSTPMNYRSINWRSSDPASKSFIVPDDIITKSIGASKDIPPSMAVPMTQTVINSSHLPFNTRSIWTATPSGGQNMMKQSRKTLKIWEQDNTKEVQLKIKELEAAKGTIKRLSAELARLERDKQELEIETQLQQEKTEAILASKESTLDTDTIKKECERMMETLLREGREGTACEERRETRKASAKDVDREIEKMRKELIQNTASSTSEDENSNSDKSQDDCLNAQFGSVSSGPINTKEIMKLKTNIIISFVFNFKNKYIKLEIFTLFSLSALISEALFLLCAVIWTHRTLIFRIYSSLFSVPIEQLRKDTQEMFPLNLVMFMVLSRAPEMSKALANFLVISHTCEAVSKNARHLLSSNQLNYVDFCTH</sequence>
<protein>
    <submittedName>
        <fullName evidence="5">WH2 domain-containing protein</fullName>
    </submittedName>
</protein>
<feature type="transmembrane region" description="Helical" evidence="3">
    <location>
        <begin position="360"/>
        <end position="382"/>
    </location>
</feature>
<feature type="coiled-coil region" evidence="1">
    <location>
        <begin position="191"/>
        <end position="232"/>
    </location>
</feature>
<keyword evidence="1" id="KW-0175">Coiled coil</keyword>
<reference evidence="5" key="1">
    <citation type="submission" date="2016-11" db="UniProtKB">
        <authorList>
            <consortium name="WormBaseParasite"/>
        </authorList>
    </citation>
    <scope>IDENTIFICATION</scope>
</reference>
<organism evidence="4 5">
    <name type="scientific">Heterorhabditis bacteriophora</name>
    <name type="common">Entomopathogenic nematode worm</name>
    <dbReference type="NCBI Taxonomy" id="37862"/>
    <lineage>
        <taxon>Eukaryota</taxon>
        <taxon>Metazoa</taxon>
        <taxon>Ecdysozoa</taxon>
        <taxon>Nematoda</taxon>
        <taxon>Chromadorea</taxon>
        <taxon>Rhabditida</taxon>
        <taxon>Rhabditina</taxon>
        <taxon>Rhabditomorpha</taxon>
        <taxon>Strongyloidea</taxon>
        <taxon>Heterorhabditidae</taxon>
        <taxon>Heterorhabditis</taxon>
    </lineage>
</organism>
<keyword evidence="4" id="KW-1185">Reference proteome</keyword>
<evidence type="ECO:0000256" key="1">
    <source>
        <dbReference type="SAM" id="Coils"/>
    </source>
</evidence>
<dbReference type="Proteomes" id="UP000095283">
    <property type="component" value="Unplaced"/>
</dbReference>
<dbReference type="WBParaSite" id="Hba_19198">
    <property type="protein sequence ID" value="Hba_19198"/>
    <property type="gene ID" value="Hba_19198"/>
</dbReference>
<proteinExistence type="predicted"/>
<evidence type="ECO:0000313" key="5">
    <source>
        <dbReference type="WBParaSite" id="Hba_19198"/>
    </source>
</evidence>
<keyword evidence="3" id="KW-1133">Transmembrane helix</keyword>
<keyword evidence="3" id="KW-0812">Transmembrane</keyword>
<accession>A0A1I7XNZ5</accession>
<feature type="region of interest" description="Disordered" evidence="2">
    <location>
        <begin position="1"/>
        <end position="26"/>
    </location>
</feature>